<dbReference type="EMBL" id="JASDAP010000013">
    <property type="protein sequence ID" value="KAK1892826.1"/>
    <property type="molecule type" value="Genomic_DNA"/>
</dbReference>
<protein>
    <submittedName>
        <fullName evidence="2">Constitutive coactivator of PPAR-gamma-like protein 2</fullName>
    </submittedName>
</protein>
<keyword evidence="3" id="KW-1185">Reference proteome</keyword>
<dbReference type="Proteomes" id="UP001228049">
    <property type="component" value="Unassembled WGS sequence"/>
</dbReference>
<accession>A0AAD9C0R1</accession>
<reference evidence="2" key="1">
    <citation type="submission" date="2023-04" db="EMBL/GenBank/DDBJ databases">
        <title>Chromosome-level genome of Chaenocephalus aceratus.</title>
        <authorList>
            <person name="Park H."/>
        </authorList>
    </citation>
    <scope>NUCLEOTIDE SEQUENCE</scope>
    <source>
        <strain evidence="2">DE</strain>
        <tissue evidence="2">Muscle</tissue>
    </source>
</reference>
<comment type="caution">
    <text evidence="2">The sequence shown here is derived from an EMBL/GenBank/DDBJ whole genome shotgun (WGS) entry which is preliminary data.</text>
</comment>
<dbReference type="AlphaFoldDB" id="A0AAD9C0R1"/>
<evidence type="ECO:0000313" key="3">
    <source>
        <dbReference type="Proteomes" id="UP001228049"/>
    </source>
</evidence>
<name>A0AAD9C0R1_DISEL</name>
<gene>
    <name evidence="2" type="ORF">KUDE01_007898</name>
</gene>
<proteinExistence type="predicted"/>
<evidence type="ECO:0000313" key="2">
    <source>
        <dbReference type="EMBL" id="KAK1892826.1"/>
    </source>
</evidence>
<evidence type="ECO:0000256" key="1">
    <source>
        <dbReference type="SAM" id="MobiDB-lite"/>
    </source>
</evidence>
<organism evidence="2 3">
    <name type="scientific">Dissostichus eleginoides</name>
    <name type="common">Patagonian toothfish</name>
    <name type="synonym">Dissostichus amissus</name>
    <dbReference type="NCBI Taxonomy" id="100907"/>
    <lineage>
        <taxon>Eukaryota</taxon>
        <taxon>Metazoa</taxon>
        <taxon>Chordata</taxon>
        <taxon>Craniata</taxon>
        <taxon>Vertebrata</taxon>
        <taxon>Euteleostomi</taxon>
        <taxon>Actinopterygii</taxon>
        <taxon>Neopterygii</taxon>
        <taxon>Teleostei</taxon>
        <taxon>Neoteleostei</taxon>
        <taxon>Acanthomorphata</taxon>
        <taxon>Eupercaria</taxon>
        <taxon>Perciformes</taxon>
        <taxon>Notothenioidei</taxon>
        <taxon>Nototheniidae</taxon>
        <taxon>Dissostichus</taxon>
    </lineage>
</organism>
<feature type="region of interest" description="Disordered" evidence="1">
    <location>
        <begin position="1"/>
        <end position="45"/>
    </location>
</feature>
<sequence>MAEALMGQVSGEDAKPSGQQVTERGRLSHPADLAETDETISKPRPGQFFNTARILCLRAAFHNISSLNSPSPLLQCGEELQRYSLLYLYVLKVMTRQKQKCMASAL</sequence>